<dbReference type="Proteomes" id="UP001165079">
    <property type="component" value="Unassembled WGS sequence"/>
</dbReference>
<reference evidence="2" key="1">
    <citation type="submission" date="2023-03" db="EMBL/GenBank/DDBJ databases">
        <title>Actinorhabdospora filicis NBRC 111898.</title>
        <authorList>
            <person name="Ichikawa N."/>
            <person name="Sato H."/>
            <person name="Tonouchi N."/>
        </authorList>
    </citation>
    <scope>NUCLEOTIDE SEQUENCE</scope>
    <source>
        <strain evidence="2">NBRC 111898</strain>
    </source>
</reference>
<keyword evidence="1" id="KW-0472">Membrane</keyword>
<proteinExistence type="predicted"/>
<feature type="transmembrane region" description="Helical" evidence="1">
    <location>
        <begin position="38"/>
        <end position="58"/>
    </location>
</feature>
<keyword evidence="1" id="KW-1133">Transmembrane helix</keyword>
<comment type="caution">
    <text evidence="2">The sequence shown here is derived from an EMBL/GenBank/DDBJ whole genome shotgun (WGS) entry which is preliminary data.</text>
</comment>
<organism evidence="2 3">
    <name type="scientific">Actinorhabdospora filicis</name>
    <dbReference type="NCBI Taxonomy" id="1785913"/>
    <lineage>
        <taxon>Bacteria</taxon>
        <taxon>Bacillati</taxon>
        <taxon>Actinomycetota</taxon>
        <taxon>Actinomycetes</taxon>
        <taxon>Micromonosporales</taxon>
        <taxon>Micromonosporaceae</taxon>
        <taxon>Actinorhabdospora</taxon>
    </lineage>
</organism>
<keyword evidence="3" id="KW-1185">Reference proteome</keyword>
<dbReference type="EMBL" id="BSTX01000001">
    <property type="protein sequence ID" value="GLZ77001.1"/>
    <property type="molecule type" value="Genomic_DNA"/>
</dbReference>
<protein>
    <submittedName>
        <fullName evidence="2">Uncharacterized protein</fullName>
    </submittedName>
</protein>
<evidence type="ECO:0000313" key="3">
    <source>
        <dbReference type="Proteomes" id="UP001165079"/>
    </source>
</evidence>
<accession>A0A9W6W901</accession>
<keyword evidence="1" id="KW-0812">Transmembrane</keyword>
<dbReference type="AlphaFoldDB" id="A0A9W6W901"/>
<gene>
    <name evidence="2" type="ORF">Afil01_18080</name>
</gene>
<feature type="transmembrane region" description="Helical" evidence="1">
    <location>
        <begin position="64"/>
        <end position="83"/>
    </location>
</feature>
<evidence type="ECO:0000256" key="1">
    <source>
        <dbReference type="SAM" id="Phobius"/>
    </source>
</evidence>
<dbReference type="RefSeq" id="WP_285662139.1">
    <property type="nucleotide sequence ID" value="NZ_BSTX01000001.1"/>
</dbReference>
<evidence type="ECO:0000313" key="2">
    <source>
        <dbReference type="EMBL" id="GLZ77001.1"/>
    </source>
</evidence>
<sequence>MRYFAEADRLAAGLGAVELREHLAAADAEITRARWTGLIARLVVTALVTAAVVIIGLSDMTWPLKALLGMGAFALVVTPVIVVGRWPSRPVMAAPVPDATPDALMDAVDAAFRALKPRHRSLGRVVHARAFAARVWAEARGELPDADPPRPPFGRRRKRAAQWLHSLVHRTATDESCDRLTLARLDRALLLVSTPSRMNLVWTAIGVLGMTMAVAGPDHPYVMVLGYGPVITASIGAGMELALPDCPVAGWRVRPRDREEALREIAEAFPGLRDLVRP</sequence>
<name>A0A9W6W901_9ACTN</name>